<feature type="domain" description="USP" evidence="1">
    <location>
        <begin position="105"/>
        <end position="216"/>
    </location>
</feature>
<comment type="caution">
    <text evidence="2">The sequence shown here is derived from an EMBL/GenBank/DDBJ whole genome shotgun (WGS) entry which is preliminary data.</text>
</comment>
<dbReference type="Gene3D" id="3.90.70.10">
    <property type="entry name" value="Cysteine proteinases"/>
    <property type="match status" value="1"/>
</dbReference>
<protein>
    <submittedName>
        <fullName evidence="2">Ubiquitin carboxyl-terminal hydrolase 22</fullName>
    </submittedName>
</protein>
<keyword evidence="2" id="KW-0378">Hydrolase</keyword>
<dbReference type="GO" id="GO:0005829">
    <property type="term" value="C:cytosol"/>
    <property type="evidence" value="ECO:0007669"/>
    <property type="project" value="TreeGrafter"/>
</dbReference>
<keyword evidence="3" id="KW-1185">Reference proteome</keyword>
<dbReference type="InterPro" id="IPR018200">
    <property type="entry name" value="USP_CS"/>
</dbReference>
<dbReference type="PANTHER" id="PTHR24006:SF937">
    <property type="entry name" value="UBIQUITIN CARBOXYL-TERMINAL HYDROLASE"/>
    <property type="match status" value="1"/>
</dbReference>
<dbReference type="GO" id="GO:0005634">
    <property type="term" value="C:nucleus"/>
    <property type="evidence" value="ECO:0007669"/>
    <property type="project" value="TreeGrafter"/>
</dbReference>
<dbReference type="OrthoDB" id="47475at2759"/>
<dbReference type="Proteomes" id="UP000031668">
    <property type="component" value="Unassembled WGS sequence"/>
</dbReference>
<dbReference type="GO" id="GO:0004843">
    <property type="term" value="F:cysteine-type deubiquitinase activity"/>
    <property type="evidence" value="ECO:0007669"/>
    <property type="project" value="InterPro"/>
</dbReference>
<evidence type="ECO:0000313" key="3">
    <source>
        <dbReference type="Proteomes" id="UP000031668"/>
    </source>
</evidence>
<dbReference type="InterPro" id="IPR028889">
    <property type="entry name" value="USP"/>
</dbReference>
<dbReference type="InterPro" id="IPR001394">
    <property type="entry name" value="Peptidase_C19_UCH"/>
</dbReference>
<accession>A0A0C2MLA9</accession>
<proteinExistence type="predicted"/>
<gene>
    <name evidence="2" type="ORF">RF11_16230</name>
</gene>
<dbReference type="InterPro" id="IPR050164">
    <property type="entry name" value="Peptidase_C19"/>
</dbReference>
<name>A0A0C2MLA9_THEKT</name>
<dbReference type="InterPro" id="IPR038765">
    <property type="entry name" value="Papain-like_cys_pep_sf"/>
</dbReference>
<evidence type="ECO:0000259" key="1">
    <source>
        <dbReference type="PROSITE" id="PS50235"/>
    </source>
</evidence>
<sequence length="216" mass="25113">MDMEAKEHSCLHIENINKEEILKNLGIIRDLFIYKKRMIEYKFEKCGNCGGERQLACLKCAYVSCKDHLNHGDHFICRYLDEGTKLLISKHSKIIRDDQHYIGLRGIYNLYNTCFANCVMQAFLRLPIIRNFFLSGLYDCCDKRDKDCLLCQLFNLFQQVIFFIDQVNSGSNEVFCPNDIMTSVWKDSPQFSSGGQNDAHEFLICFIGLVRQAFIS</sequence>
<reference evidence="2 3" key="1">
    <citation type="journal article" date="2014" name="Genome Biol. Evol.">
        <title>The genome of the myxosporean Thelohanellus kitauei shows adaptations to nutrient acquisition within its fish host.</title>
        <authorList>
            <person name="Yang Y."/>
            <person name="Xiong J."/>
            <person name="Zhou Z."/>
            <person name="Huo F."/>
            <person name="Miao W."/>
            <person name="Ran C."/>
            <person name="Liu Y."/>
            <person name="Zhang J."/>
            <person name="Feng J."/>
            <person name="Wang M."/>
            <person name="Wang M."/>
            <person name="Wang L."/>
            <person name="Yao B."/>
        </authorList>
    </citation>
    <scope>NUCLEOTIDE SEQUENCE [LARGE SCALE GENOMIC DNA]</scope>
    <source>
        <strain evidence="2">Wuqing</strain>
    </source>
</reference>
<dbReference type="PROSITE" id="PS00972">
    <property type="entry name" value="USP_1"/>
    <property type="match status" value="1"/>
</dbReference>
<dbReference type="PROSITE" id="PS50235">
    <property type="entry name" value="USP_3"/>
    <property type="match status" value="1"/>
</dbReference>
<dbReference type="AlphaFoldDB" id="A0A0C2MLA9"/>
<dbReference type="GO" id="GO:0016579">
    <property type="term" value="P:protein deubiquitination"/>
    <property type="evidence" value="ECO:0007669"/>
    <property type="project" value="InterPro"/>
</dbReference>
<dbReference type="SUPFAM" id="SSF54001">
    <property type="entry name" value="Cysteine proteinases"/>
    <property type="match status" value="1"/>
</dbReference>
<organism evidence="2 3">
    <name type="scientific">Thelohanellus kitauei</name>
    <name type="common">Myxosporean</name>
    <dbReference type="NCBI Taxonomy" id="669202"/>
    <lineage>
        <taxon>Eukaryota</taxon>
        <taxon>Metazoa</taxon>
        <taxon>Cnidaria</taxon>
        <taxon>Myxozoa</taxon>
        <taxon>Myxosporea</taxon>
        <taxon>Bivalvulida</taxon>
        <taxon>Platysporina</taxon>
        <taxon>Myxobolidae</taxon>
        <taxon>Thelohanellus</taxon>
    </lineage>
</organism>
<evidence type="ECO:0000313" key="2">
    <source>
        <dbReference type="EMBL" id="KII62421.1"/>
    </source>
</evidence>
<dbReference type="PANTHER" id="PTHR24006">
    <property type="entry name" value="UBIQUITIN CARBOXYL-TERMINAL HYDROLASE"/>
    <property type="match status" value="1"/>
</dbReference>
<dbReference type="Pfam" id="PF00443">
    <property type="entry name" value="UCH"/>
    <property type="match status" value="1"/>
</dbReference>
<dbReference type="EMBL" id="JWZT01004982">
    <property type="protein sequence ID" value="KII62421.1"/>
    <property type="molecule type" value="Genomic_DNA"/>
</dbReference>